<dbReference type="InterPro" id="IPR034333">
    <property type="entry name" value="GST_Zeta_N"/>
</dbReference>
<evidence type="ECO:0000259" key="3">
    <source>
        <dbReference type="PROSITE" id="PS50405"/>
    </source>
</evidence>
<dbReference type="InterPro" id="IPR040079">
    <property type="entry name" value="Glutathione_S-Trfase"/>
</dbReference>
<dbReference type="PANTHER" id="PTHR42673">
    <property type="entry name" value="MALEYLACETOACETATE ISOMERASE"/>
    <property type="match status" value="1"/>
</dbReference>
<dbReference type="EMBL" id="JBDIME010000014">
    <property type="protein sequence ID" value="MEN2791101.1"/>
    <property type="molecule type" value="Genomic_DNA"/>
</dbReference>
<organism evidence="4 5">
    <name type="scientific">Sphingomonas oligophenolica</name>
    <dbReference type="NCBI Taxonomy" id="301154"/>
    <lineage>
        <taxon>Bacteria</taxon>
        <taxon>Pseudomonadati</taxon>
        <taxon>Pseudomonadota</taxon>
        <taxon>Alphaproteobacteria</taxon>
        <taxon>Sphingomonadales</taxon>
        <taxon>Sphingomonadaceae</taxon>
        <taxon>Sphingomonas</taxon>
    </lineage>
</organism>
<dbReference type="InterPro" id="IPR036249">
    <property type="entry name" value="Thioredoxin-like_sf"/>
</dbReference>
<name>A0ABU9Y5N0_9SPHN</name>
<dbReference type="PROSITE" id="PS50405">
    <property type="entry name" value="GST_CTER"/>
    <property type="match status" value="1"/>
</dbReference>
<dbReference type="Pfam" id="PF13410">
    <property type="entry name" value="GST_C_2"/>
    <property type="match status" value="1"/>
</dbReference>
<proteinExistence type="inferred from homology"/>
<dbReference type="InterPro" id="IPR005955">
    <property type="entry name" value="GST_Zeta"/>
</dbReference>
<dbReference type="GO" id="GO:0016034">
    <property type="term" value="F:maleylacetoacetate isomerase activity"/>
    <property type="evidence" value="ECO:0007669"/>
    <property type="project" value="UniProtKB-EC"/>
</dbReference>
<dbReference type="InterPro" id="IPR010987">
    <property type="entry name" value="Glutathione-S-Trfase_C-like"/>
</dbReference>
<dbReference type="Gene3D" id="3.40.30.10">
    <property type="entry name" value="Glutaredoxin"/>
    <property type="match status" value="1"/>
</dbReference>
<dbReference type="CDD" id="cd03042">
    <property type="entry name" value="GST_N_Zeta"/>
    <property type="match status" value="1"/>
</dbReference>
<dbReference type="SUPFAM" id="SSF52833">
    <property type="entry name" value="Thioredoxin-like"/>
    <property type="match status" value="1"/>
</dbReference>
<dbReference type="EC" id="5.2.1.2" evidence="4"/>
<dbReference type="PROSITE" id="PS50404">
    <property type="entry name" value="GST_NTER"/>
    <property type="match status" value="1"/>
</dbReference>
<feature type="domain" description="GST C-terminal" evidence="3">
    <location>
        <begin position="86"/>
        <end position="208"/>
    </location>
</feature>
<keyword evidence="4" id="KW-0413">Isomerase</keyword>
<evidence type="ECO:0000259" key="2">
    <source>
        <dbReference type="PROSITE" id="PS50404"/>
    </source>
</evidence>
<gene>
    <name evidence="4" type="primary">maiA</name>
    <name evidence="4" type="ORF">ABC974_15810</name>
</gene>
<dbReference type="Pfam" id="PF13417">
    <property type="entry name" value="GST_N_3"/>
    <property type="match status" value="1"/>
</dbReference>
<evidence type="ECO:0000256" key="1">
    <source>
        <dbReference type="ARBA" id="ARBA00010007"/>
    </source>
</evidence>
<dbReference type="RefSeq" id="WP_343888896.1">
    <property type="nucleotide sequence ID" value="NZ_BAAAEH010000014.1"/>
</dbReference>
<dbReference type="SFLD" id="SFLDS00019">
    <property type="entry name" value="Glutathione_Transferase_(cytos"/>
    <property type="match status" value="1"/>
</dbReference>
<dbReference type="SFLD" id="SFLDG00358">
    <property type="entry name" value="Main_(cytGST)"/>
    <property type="match status" value="1"/>
</dbReference>
<evidence type="ECO:0000313" key="5">
    <source>
        <dbReference type="Proteomes" id="UP001419910"/>
    </source>
</evidence>
<dbReference type="NCBIfam" id="TIGR01262">
    <property type="entry name" value="maiA"/>
    <property type="match status" value="1"/>
</dbReference>
<comment type="caution">
    <text evidence="4">The sequence shown here is derived from an EMBL/GenBank/DDBJ whole genome shotgun (WGS) entry which is preliminary data.</text>
</comment>
<dbReference type="InterPro" id="IPR036282">
    <property type="entry name" value="Glutathione-S-Trfase_C_sf"/>
</dbReference>
<dbReference type="InterPro" id="IPR004045">
    <property type="entry name" value="Glutathione_S-Trfase_N"/>
</dbReference>
<comment type="similarity">
    <text evidence="1">Belongs to the GST superfamily. Zeta family.</text>
</comment>
<keyword evidence="5" id="KW-1185">Reference proteome</keyword>
<dbReference type="PANTHER" id="PTHR42673:SF4">
    <property type="entry name" value="MALEYLACETOACETATE ISOMERASE"/>
    <property type="match status" value="1"/>
</dbReference>
<dbReference type="Gene3D" id="1.20.1050.10">
    <property type="match status" value="1"/>
</dbReference>
<reference evidence="4 5" key="1">
    <citation type="submission" date="2024-05" db="EMBL/GenBank/DDBJ databases">
        <authorList>
            <person name="Liu Q."/>
            <person name="Xin Y.-H."/>
        </authorList>
    </citation>
    <scope>NUCLEOTIDE SEQUENCE [LARGE SCALE GENOMIC DNA]</scope>
    <source>
        <strain evidence="4 5">CGMCC 1.10181</strain>
    </source>
</reference>
<evidence type="ECO:0000313" key="4">
    <source>
        <dbReference type="EMBL" id="MEN2791101.1"/>
    </source>
</evidence>
<dbReference type="SUPFAM" id="SSF47616">
    <property type="entry name" value="GST C-terminal domain-like"/>
    <property type="match status" value="1"/>
</dbReference>
<sequence length="208" mass="22794">MILLHDYWRSSAAYRVRIALNLKHVDYQRHDISLLEGLHRAPENLARNPQGFVPTLEVDGEAITQSLAIIDYLDAINPEPPMVPRDPLARARVLAQALVIAADIHPVNNLRIMKRLESQFGADQAARDDWYRHWIIEGFTALEALAGAGPFLGGAAPNLADVCLVPQLYNTRRLAVPLDAFPKLVAADAAAAAIPEIAAAHPDRVKPA</sequence>
<feature type="domain" description="GST N-terminal" evidence="2">
    <location>
        <begin position="1"/>
        <end position="81"/>
    </location>
</feature>
<protein>
    <submittedName>
        <fullName evidence="4">Maleylacetoacetate isomerase</fullName>
        <ecNumber evidence="4">5.2.1.2</ecNumber>
    </submittedName>
</protein>
<accession>A0ABU9Y5N0</accession>
<dbReference type="Proteomes" id="UP001419910">
    <property type="component" value="Unassembled WGS sequence"/>
</dbReference>